<sequence>MYFLLKLFLLQIYPAYTCFKAIKVNDQTQFLPLLMYWVTATTFLISEYFADLLLFWIPFYSEFKLLVVLWITLPQTKGAIVVYADFIEPFLKQHENRIDKAFIEIQEKAKHTASIYGKQLLHIVNKLLADLFNKVYISILRSLLGT</sequence>
<dbReference type="AlphaFoldDB" id="A0AAD5KQS4"/>
<comment type="subcellular location">
    <subcellularLocation>
        <location evidence="1">Membrane</location>
        <topology evidence="1">Multi-pass membrane protein</topology>
    </subcellularLocation>
</comment>
<dbReference type="PANTHER" id="PTHR12300">
    <property type="entry name" value="HVA22-LIKE PROTEINS"/>
    <property type="match status" value="1"/>
</dbReference>
<dbReference type="Pfam" id="PF03134">
    <property type="entry name" value="TB2_DP1_HVA22"/>
    <property type="match status" value="1"/>
</dbReference>
<evidence type="ECO:0000256" key="1">
    <source>
        <dbReference type="RuleBase" id="RU362006"/>
    </source>
</evidence>
<accession>A0AAD5KQS4</accession>
<protein>
    <recommendedName>
        <fullName evidence="1">Protein YOP1</fullName>
    </recommendedName>
</protein>
<keyword evidence="3" id="KW-1185">Reference proteome</keyword>
<reference evidence="2" key="1">
    <citation type="journal article" date="2022" name="IScience">
        <title>Evolution of zygomycete secretomes and the origins of terrestrial fungal ecologies.</title>
        <authorList>
            <person name="Chang Y."/>
            <person name="Wang Y."/>
            <person name="Mondo S."/>
            <person name="Ahrendt S."/>
            <person name="Andreopoulos W."/>
            <person name="Barry K."/>
            <person name="Beard J."/>
            <person name="Benny G.L."/>
            <person name="Blankenship S."/>
            <person name="Bonito G."/>
            <person name="Cuomo C."/>
            <person name="Desiro A."/>
            <person name="Gervers K.A."/>
            <person name="Hundley H."/>
            <person name="Kuo A."/>
            <person name="LaButti K."/>
            <person name="Lang B.F."/>
            <person name="Lipzen A."/>
            <person name="O'Donnell K."/>
            <person name="Pangilinan J."/>
            <person name="Reynolds N."/>
            <person name="Sandor L."/>
            <person name="Smith M.E."/>
            <person name="Tsang A."/>
            <person name="Grigoriev I.V."/>
            <person name="Stajich J.E."/>
            <person name="Spatafora J.W."/>
        </authorList>
    </citation>
    <scope>NUCLEOTIDE SEQUENCE</scope>
    <source>
        <strain evidence="2">RSA 2281</strain>
    </source>
</reference>
<reference evidence="2" key="2">
    <citation type="submission" date="2023-02" db="EMBL/GenBank/DDBJ databases">
        <authorList>
            <consortium name="DOE Joint Genome Institute"/>
            <person name="Mondo S.J."/>
            <person name="Chang Y."/>
            <person name="Wang Y."/>
            <person name="Ahrendt S."/>
            <person name="Andreopoulos W."/>
            <person name="Barry K."/>
            <person name="Beard J."/>
            <person name="Benny G.L."/>
            <person name="Blankenship S."/>
            <person name="Bonito G."/>
            <person name="Cuomo C."/>
            <person name="Desiro A."/>
            <person name="Gervers K.A."/>
            <person name="Hundley H."/>
            <person name="Kuo A."/>
            <person name="LaButti K."/>
            <person name="Lang B.F."/>
            <person name="Lipzen A."/>
            <person name="O'Donnell K."/>
            <person name="Pangilinan J."/>
            <person name="Reynolds N."/>
            <person name="Sandor L."/>
            <person name="Smith M.W."/>
            <person name="Tsang A."/>
            <person name="Grigoriev I.V."/>
            <person name="Stajich J.E."/>
            <person name="Spatafora J.W."/>
        </authorList>
    </citation>
    <scope>NUCLEOTIDE SEQUENCE</scope>
    <source>
        <strain evidence="2">RSA 2281</strain>
    </source>
</reference>
<comment type="similarity">
    <text evidence="1">Belongs to the DP1 family.</text>
</comment>
<proteinExistence type="inferred from homology"/>
<comment type="caution">
    <text evidence="2">The sequence shown here is derived from an EMBL/GenBank/DDBJ whole genome shotgun (WGS) entry which is preliminary data.</text>
</comment>
<evidence type="ECO:0000313" key="3">
    <source>
        <dbReference type="Proteomes" id="UP001209540"/>
    </source>
</evidence>
<dbReference type="GO" id="GO:0016020">
    <property type="term" value="C:membrane"/>
    <property type="evidence" value="ECO:0007669"/>
    <property type="project" value="UniProtKB-SubCell"/>
</dbReference>
<gene>
    <name evidence="2" type="ORF">BDA99DRAFT_432394</name>
</gene>
<evidence type="ECO:0000313" key="2">
    <source>
        <dbReference type="EMBL" id="KAI9273111.1"/>
    </source>
</evidence>
<dbReference type="EMBL" id="JAIXMP010000005">
    <property type="protein sequence ID" value="KAI9273111.1"/>
    <property type="molecule type" value="Genomic_DNA"/>
</dbReference>
<name>A0AAD5KQS4_9FUNG</name>
<dbReference type="Proteomes" id="UP001209540">
    <property type="component" value="Unassembled WGS sequence"/>
</dbReference>
<organism evidence="2 3">
    <name type="scientific">Phascolomyces articulosus</name>
    <dbReference type="NCBI Taxonomy" id="60185"/>
    <lineage>
        <taxon>Eukaryota</taxon>
        <taxon>Fungi</taxon>
        <taxon>Fungi incertae sedis</taxon>
        <taxon>Mucoromycota</taxon>
        <taxon>Mucoromycotina</taxon>
        <taxon>Mucoromycetes</taxon>
        <taxon>Mucorales</taxon>
        <taxon>Lichtheimiaceae</taxon>
        <taxon>Phascolomyces</taxon>
    </lineage>
</organism>
<dbReference type="InterPro" id="IPR004345">
    <property type="entry name" value="TB2_DP1_HVA22"/>
</dbReference>